<gene>
    <name evidence="8" type="ORF">TREES_T100017031</name>
</gene>
<reference evidence="9" key="2">
    <citation type="journal article" date="2013" name="Nat. Commun.">
        <title>Genome of the Chinese tree shrew.</title>
        <authorList>
            <person name="Fan Y."/>
            <person name="Huang Z.Y."/>
            <person name="Cao C.C."/>
            <person name="Chen C.S."/>
            <person name="Chen Y.X."/>
            <person name="Fan D.D."/>
            <person name="He J."/>
            <person name="Hou H.L."/>
            <person name="Hu L."/>
            <person name="Hu X.T."/>
            <person name="Jiang X.T."/>
            <person name="Lai R."/>
            <person name="Lang Y.S."/>
            <person name="Liang B."/>
            <person name="Liao S.G."/>
            <person name="Mu D."/>
            <person name="Ma Y.Y."/>
            <person name="Niu Y.Y."/>
            <person name="Sun X.Q."/>
            <person name="Xia J.Q."/>
            <person name="Xiao J."/>
            <person name="Xiong Z.Q."/>
            <person name="Xu L."/>
            <person name="Yang L."/>
            <person name="Zhang Y."/>
            <person name="Zhao W."/>
            <person name="Zhao X.D."/>
            <person name="Zheng Y.T."/>
            <person name="Zhou J.M."/>
            <person name="Zhu Y.B."/>
            <person name="Zhang G.J."/>
            <person name="Wang J."/>
            <person name="Yao Y.G."/>
        </authorList>
    </citation>
    <scope>NUCLEOTIDE SEQUENCE [LARGE SCALE GENOMIC DNA]</scope>
</reference>
<evidence type="ECO:0000256" key="2">
    <source>
        <dbReference type="ARBA" id="ARBA00006349"/>
    </source>
</evidence>
<dbReference type="Gene3D" id="1.20.5.430">
    <property type="match status" value="1"/>
</dbReference>
<reference evidence="9" key="1">
    <citation type="submission" date="2012-07" db="EMBL/GenBank/DDBJ databases">
        <title>Genome of the Chinese tree shrew, a rising model animal genetically related to primates.</title>
        <authorList>
            <person name="Zhang G."/>
            <person name="Fan Y."/>
            <person name="Yao Y."/>
            <person name="Huang Z."/>
        </authorList>
    </citation>
    <scope>NUCLEOTIDE SEQUENCE [LARGE SCALE GENOMIC DNA]</scope>
</reference>
<dbReference type="GO" id="GO:0005634">
    <property type="term" value="C:nucleus"/>
    <property type="evidence" value="ECO:0007669"/>
    <property type="project" value="UniProtKB-SubCell"/>
</dbReference>
<dbReference type="Pfam" id="PF06825">
    <property type="entry name" value="HSBP1"/>
    <property type="match status" value="1"/>
</dbReference>
<comment type="subcellular location">
    <subcellularLocation>
        <location evidence="1">Nucleus</location>
    </subcellularLocation>
</comment>
<evidence type="ECO:0000256" key="3">
    <source>
        <dbReference type="ARBA" id="ARBA00023242"/>
    </source>
</evidence>
<dbReference type="InParanoid" id="L9KU99"/>
<proteinExistence type="inferred from homology"/>
<feature type="coiled-coil region" evidence="7">
    <location>
        <begin position="38"/>
        <end position="65"/>
    </location>
</feature>
<dbReference type="PANTHER" id="PTHR19424:SF3">
    <property type="entry name" value="HEAT SHOCK FACTOR-BINDING PROTEIN 1"/>
    <property type="match status" value="1"/>
</dbReference>
<comment type="subunit">
    <text evidence="5">Homohexamer. Associates with heptad repeats of HSF1 trimers and probably also HSF1 monomers, and with HSP70. Association with HSF1 trimers and HSP70 coincides with attenuation of heat shock response and the conversion of HSF1 trimer to monomer.</text>
</comment>
<keyword evidence="3" id="KW-0539">Nucleus</keyword>
<dbReference type="FunFam" id="1.20.5.430:FF:000002">
    <property type="entry name" value="Heat shock factor-binding protein 1"/>
    <property type="match status" value="1"/>
</dbReference>
<dbReference type="GO" id="GO:0005829">
    <property type="term" value="C:cytosol"/>
    <property type="evidence" value="ECO:0007669"/>
    <property type="project" value="TreeGrafter"/>
</dbReference>
<dbReference type="GO" id="GO:0070370">
    <property type="term" value="P:cellular heat acclimation"/>
    <property type="evidence" value="ECO:0007669"/>
    <property type="project" value="TreeGrafter"/>
</dbReference>
<dbReference type="STRING" id="246437.L9KU99"/>
<evidence type="ECO:0000256" key="7">
    <source>
        <dbReference type="SAM" id="Coils"/>
    </source>
</evidence>
<name>L9KU99_TUPCH</name>
<evidence type="ECO:0000313" key="8">
    <source>
        <dbReference type="EMBL" id="ELW66480.1"/>
    </source>
</evidence>
<evidence type="ECO:0000256" key="1">
    <source>
        <dbReference type="ARBA" id="ARBA00004123"/>
    </source>
</evidence>
<keyword evidence="7" id="KW-0175">Coiled coil</keyword>
<evidence type="ECO:0000256" key="5">
    <source>
        <dbReference type="ARBA" id="ARBA00038772"/>
    </source>
</evidence>
<sequence>MAKTDPKTMPDLASAVQNHLQQIQDKFQTMSDQIIGRLGDISSRIDDLEKNITNLVTQAKVEELESENEILATQKSGRLLIIDPEIWDTERRPAGFLS</sequence>
<evidence type="ECO:0000256" key="6">
    <source>
        <dbReference type="ARBA" id="ARBA00039223"/>
    </source>
</evidence>
<dbReference type="GO" id="GO:0003714">
    <property type="term" value="F:transcription corepressor activity"/>
    <property type="evidence" value="ECO:0007669"/>
    <property type="project" value="InterPro"/>
</dbReference>
<dbReference type="AlphaFoldDB" id="L9KU99"/>
<evidence type="ECO:0000256" key="4">
    <source>
        <dbReference type="ARBA" id="ARBA00037689"/>
    </source>
</evidence>
<keyword evidence="9" id="KW-1185">Reference proteome</keyword>
<evidence type="ECO:0000313" key="9">
    <source>
        <dbReference type="Proteomes" id="UP000011518"/>
    </source>
</evidence>
<organism evidence="8 9">
    <name type="scientific">Tupaia chinensis</name>
    <name type="common">Chinese tree shrew</name>
    <name type="synonym">Tupaia belangeri chinensis</name>
    <dbReference type="NCBI Taxonomy" id="246437"/>
    <lineage>
        <taxon>Eukaryota</taxon>
        <taxon>Metazoa</taxon>
        <taxon>Chordata</taxon>
        <taxon>Craniata</taxon>
        <taxon>Vertebrata</taxon>
        <taxon>Euteleostomi</taxon>
        <taxon>Mammalia</taxon>
        <taxon>Eutheria</taxon>
        <taxon>Euarchontoglires</taxon>
        <taxon>Scandentia</taxon>
        <taxon>Tupaiidae</taxon>
        <taxon>Tupaia</taxon>
    </lineage>
</organism>
<dbReference type="FunCoup" id="L9KU99">
    <property type="interactions" value="1733"/>
</dbReference>
<keyword evidence="8" id="KW-0346">Stress response</keyword>
<dbReference type="EMBL" id="KB320648">
    <property type="protein sequence ID" value="ELW66480.1"/>
    <property type="molecule type" value="Genomic_DNA"/>
</dbReference>
<dbReference type="Proteomes" id="UP000011518">
    <property type="component" value="Unassembled WGS sequence"/>
</dbReference>
<accession>L9KU99</accession>
<dbReference type="InterPro" id="IPR009643">
    <property type="entry name" value="HS1-bd"/>
</dbReference>
<protein>
    <recommendedName>
        <fullName evidence="6">Heat shock factor-binding protein 1</fullName>
    </recommendedName>
</protein>
<dbReference type="PANTHER" id="PTHR19424">
    <property type="entry name" value="HEAT SHOCK FACTOR BINDING PROTEIN 1"/>
    <property type="match status" value="1"/>
</dbReference>
<comment type="function">
    <text evidence="4">Negative regulator of the heat shock response. Negatively affects HSF1 DNA-binding activity. May have a role in the suppression of the activation of the stress response during the aging process.</text>
</comment>
<comment type="similarity">
    <text evidence="2">Belongs to the HSBP1 family.</text>
</comment>